<keyword evidence="3" id="KW-0464">Manganese</keyword>
<dbReference type="InterPro" id="IPR009015">
    <property type="entry name" value="Fucose_isomerase_N/cen_sf"/>
</dbReference>
<dbReference type="Pfam" id="PF07881">
    <property type="entry name" value="Fucose_iso_N1"/>
    <property type="match status" value="1"/>
</dbReference>
<evidence type="ECO:0000256" key="7">
    <source>
        <dbReference type="ARBA" id="ARBA00030454"/>
    </source>
</evidence>
<evidence type="ECO:0000256" key="6">
    <source>
        <dbReference type="ARBA" id="ARBA00023277"/>
    </source>
</evidence>
<evidence type="ECO:0000259" key="8">
    <source>
        <dbReference type="Pfam" id="PF02952"/>
    </source>
</evidence>
<keyword evidence="5" id="KW-0294">Fucose metabolism</keyword>
<evidence type="ECO:0000256" key="5">
    <source>
        <dbReference type="ARBA" id="ARBA00023253"/>
    </source>
</evidence>
<keyword evidence="1" id="KW-0963">Cytoplasm</keyword>
<keyword evidence="6" id="KW-0119">Carbohydrate metabolism</keyword>
<name>A0ABS9SXH7_9ACTN</name>
<dbReference type="InterPro" id="IPR038392">
    <property type="entry name" value="Fucose_isomerase_dom2_sf"/>
</dbReference>
<dbReference type="CDD" id="cd00578">
    <property type="entry name" value="L-fuc_L-ara-isomerases"/>
    <property type="match status" value="1"/>
</dbReference>
<organism evidence="11 12">
    <name type="scientific">Streptomyces marispadix</name>
    <dbReference type="NCBI Taxonomy" id="2922868"/>
    <lineage>
        <taxon>Bacteria</taxon>
        <taxon>Bacillati</taxon>
        <taxon>Actinomycetota</taxon>
        <taxon>Actinomycetes</taxon>
        <taxon>Kitasatosporales</taxon>
        <taxon>Streptomycetaceae</taxon>
        <taxon>Streptomyces</taxon>
    </lineage>
</organism>
<dbReference type="PANTHER" id="PTHR37840:SF1">
    <property type="entry name" value="L-FUCOSE ISOMERASE"/>
    <property type="match status" value="1"/>
</dbReference>
<dbReference type="InterPro" id="IPR038391">
    <property type="entry name" value="Fucose_iso_dom1_sf"/>
</dbReference>
<dbReference type="InterPro" id="IPR038393">
    <property type="entry name" value="Fuc_iso_dom3_sf"/>
</dbReference>
<dbReference type="Pfam" id="PF02952">
    <property type="entry name" value="Fucose_iso_C"/>
    <property type="match status" value="1"/>
</dbReference>
<evidence type="ECO:0000259" key="10">
    <source>
        <dbReference type="Pfam" id="PF07882"/>
    </source>
</evidence>
<feature type="domain" description="L-fucose isomerase N-terminal-2" evidence="10">
    <location>
        <begin position="253"/>
        <end position="311"/>
    </location>
</feature>
<keyword evidence="4 11" id="KW-0413">Isomerase</keyword>
<dbReference type="GO" id="GO:0016853">
    <property type="term" value="F:isomerase activity"/>
    <property type="evidence" value="ECO:0007669"/>
    <property type="project" value="UniProtKB-KW"/>
</dbReference>
<dbReference type="Pfam" id="PF07882">
    <property type="entry name" value="Fucose_iso_N2"/>
    <property type="match status" value="1"/>
</dbReference>
<dbReference type="PANTHER" id="PTHR37840">
    <property type="entry name" value="L-FUCOSE ISOMERASE"/>
    <property type="match status" value="1"/>
</dbReference>
<dbReference type="InterPro" id="IPR015888">
    <property type="entry name" value="Fuc_isomerase_C"/>
</dbReference>
<dbReference type="Gene3D" id="3.20.14.10">
    <property type="entry name" value="L-fucose/L-arabinose isomerase, C-terminal"/>
    <property type="match status" value="1"/>
</dbReference>
<dbReference type="InterPro" id="IPR012889">
    <property type="entry name" value="Fucose_isomerase_N2"/>
</dbReference>
<evidence type="ECO:0000256" key="3">
    <source>
        <dbReference type="ARBA" id="ARBA00023211"/>
    </source>
</evidence>
<evidence type="ECO:0000256" key="4">
    <source>
        <dbReference type="ARBA" id="ARBA00023235"/>
    </source>
</evidence>
<accession>A0ABS9SXH7</accession>
<reference evidence="11" key="1">
    <citation type="submission" date="2022-03" db="EMBL/GenBank/DDBJ databases">
        <authorList>
            <person name="Santos J.D.N."/>
            <person name="Kallscheuer N."/>
            <person name="Jogler C."/>
            <person name="Lage O.M."/>
        </authorList>
    </citation>
    <scope>NUCLEOTIDE SEQUENCE</scope>
    <source>
        <strain evidence="11">M600PL45_2</strain>
    </source>
</reference>
<dbReference type="InterPro" id="IPR012888">
    <property type="entry name" value="Fucose_iso_N1"/>
</dbReference>
<dbReference type="SUPFAM" id="SSF50443">
    <property type="entry name" value="FucI/AraA C-terminal domain-like"/>
    <property type="match status" value="1"/>
</dbReference>
<dbReference type="Proteomes" id="UP001166784">
    <property type="component" value="Unassembled WGS sequence"/>
</dbReference>
<gene>
    <name evidence="11" type="ORF">MMA15_11380</name>
</gene>
<dbReference type="InterPro" id="IPR004216">
    <property type="entry name" value="Fuc/Ara_isomerase_C"/>
</dbReference>
<evidence type="ECO:0000313" key="11">
    <source>
        <dbReference type="EMBL" id="MCH6160981.1"/>
    </source>
</evidence>
<proteinExistence type="predicted"/>
<reference evidence="11" key="2">
    <citation type="journal article" date="2023" name="Int. J. Syst. Evol. Microbiol.">
        <title>Streptomyces marispadix sp. nov., isolated from marine beach sediment of the Northern Coast of Portugal.</title>
        <authorList>
            <person name="dos Santos J.D.N."/>
            <person name="Vitorino I.R."/>
            <person name="Kallscheuer N."/>
            <person name="Srivastava A."/>
            <person name="Krautwurst S."/>
            <person name="Marz M."/>
            <person name="Jogler C."/>
            <person name="Lobo Da Cunha A."/>
            <person name="Catita J."/>
            <person name="Goncalves H."/>
            <person name="Gonzalez I."/>
            <person name="Reyes F."/>
            <person name="Lage O.M."/>
        </authorList>
    </citation>
    <scope>NUCLEOTIDE SEQUENCE</scope>
    <source>
        <strain evidence="11">M600PL45_2</strain>
    </source>
</reference>
<evidence type="ECO:0000313" key="12">
    <source>
        <dbReference type="Proteomes" id="UP001166784"/>
    </source>
</evidence>
<protein>
    <recommendedName>
        <fullName evidence="7">FucIase</fullName>
    </recommendedName>
</protein>
<feature type="domain" description="L-fucose isomerase N-terminal-1" evidence="9">
    <location>
        <begin position="2"/>
        <end position="155"/>
    </location>
</feature>
<feature type="domain" description="L-fucose isomerase C-terminal" evidence="8">
    <location>
        <begin position="331"/>
        <end position="466"/>
    </location>
</feature>
<dbReference type="EMBL" id="JAKWJU010000002">
    <property type="protein sequence ID" value="MCH6160981.1"/>
    <property type="molecule type" value="Genomic_DNA"/>
</dbReference>
<dbReference type="Gene3D" id="3.40.275.10">
    <property type="entry name" value="L-fucose Isomerase, Chain A, domain 2"/>
    <property type="match status" value="1"/>
</dbReference>
<dbReference type="Gene3D" id="3.40.50.1070">
    <property type="match status" value="1"/>
</dbReference>
<keyword evidence="2" id="KW-0479">Metal-binding</keyword>
<dbReference type="SUPFAM" id="SSF53743">
    <property type="entry name" value="FucI/AraA N-terminal and middle domains"/>
    <property type="match status" value="1"/>
</dbReference>
<dbReference type="RefSeq" id="WP_241058987.1">
    <property type="nucleotide sequence ID" value="NZ_JAKWJU010000002.1"/>
</dbReference>
<evidence type="ECO:0000256" key="2">
    <source>
        <dbReference type="ARBA" id="ARBA00022723"/>
    </source>
</evidence>
<keyword evidence="12" id="KW-1185">Reference proteome</keyword>
<dbReference type="InterPro" id="IPR005763">
    <property type="entry name" value="Fucose_isomerase"/>
</dbReference>
<sequence length="484" mass="53792">MARIGLLPVTDGRDYVQRDVHDHVERSAARLAGVLRDSGHEVFVSPEQVGSNSLAVSQARWVADRHPDITILHHSVWTFPHFTALAAESTPGPLLLVANIDPRFPGMVGMLAGGGALDQLGRTHARAWGDLEDPAVRERILTHVRAASAVTGLRGSTFGRVGGRPMGMYTATANTDQWMRTFGVDVEEIDQWEVVRRSENAGQKRVTAAREWLEKHAAAVHYDGDRLTPQLLERQIRTYYAMRELIDEWNLDFSGIKGQPELTANFCTMDVAEAFLNDPYDWEGPKDTHVTSTEADMDAALTMQILKLLTGDPVLFADVRHYHADKDVWDLCNSGQHATWYAARSDDPAENMRHVSLHPEVFYFPAGGASVQHLAAPGEMTFARLTRHDGAYRMHVMRGGFETYDEETNERMMRASTWEWPHAFASLNCQAEEFLSKFGANHIHAVPGDHVAELHAVCAQLGIRYDGFGDAAGFGDARGERTVA</sequence>
<evidence type="ECO:0000259" key="9">
    <source>
        <dbReference type="Pfam" id="PF07881"/>
    </source>
</evidence>
<evidence type="ECO:0000256" key="1">
    <source>
        <dbReference type="ARBA" id="ARBA00022490"/>
    </source>
</evidence>
<comment type="caution">
    <text evidence="11">The sequence shown here is derived from an EMBL/GenBank/DDBJ whole genome shotgun (WGS) entry which is preliminary data.</text>
</comment>